<dbReference type="EMBL" id="RSFW01000014">
    <property type="protein sequence ID" value="RSD26643.1"/>
    <property type="molecule type" value="Genomic_DNA"/>
</dbReference>
<reference evidence="6" key="1">
    <citation type="submission" date="2018-12" db="EMBL/GenBank/DDBJ databases">
        <title>Bacillus chawlae sp. nov., Bacillus glennii sp. nov., and Bacillus saganii sp. nov. Isolated from the Vehicle Assembly Building at Kennedy Space Center where the Viking Spacecraft were Assembled.</title>
        <authorList>
            <person name="Seuylemezian A."/>
            <person name="Vaishampayan P."/>
        </authorList>
    </citation>
    <scope>NUCLEOTIDE SEQUENCE [LARGE SCALE GENOMIC DNA]</scope>
    <source>
        <strain evidence="6">DSM 13966</strain>
    </source>
</reference>
<dbReference type="EC" id="3.5.2.9" evidence="5"/>
<dbReference type="SMART" id="SM00796">
    <property type="entry name" value="AHS1"/>
    <property type="match status" value="1"/>
</dbReference>
<evidence type="ECO:0000256" key="1">
    <source>
        <dbReference type="ARBA" id="ARBA00022741"/>
    </source>
</evidence>
<keyword evidence="1" id="KW-0547">Nucleotide-binding</keyword>
<feature type="domain" description="Carboxyltransferase" evidence="4">
    <location>
        <begin position="3"/>
        <end position="204"/>
    </location>
</feature>
<dbReference type="Proteomes" id="UP000279911">
    <property type="component" value="Unassembled WGS sequence"/>
</dbReference>
<comment type="caution">
    <text evidence="5">The sequence shown here is derived from an EMBL/GenBank/DDBJ whole genome shotgun (WGS) entry which is preliminary data.</text>
</comment>
<dbReference type="AlphaFoldDB" id="A0A427TQH0"/>
<dbReference type="PANTHER" id="PTHR34698">
    <property type="entry name" value="5-OXOPROLINASE SUBUNIT B"/>
    <property type="match status" value="1"/>
</dbReference>
<dbReference type="InterPro" id="IPR003833">
    <property type="entry name" value="CT_C_D"/>
</dbReference>
<dbReference type="Gene3D" id="2.40.100.10">
    <property type="entry name" value="Cyclophilin-like"/>
    <property type="match status" value="1"/>
</dbReference>
<evidence type="ECO:0000256" key="3">
    <source>
        <dbReference type="ARBA" id="ARBA00022840"/>
    </source>
</evidence>
<gene>
    <name evidence="5" type="primary">pxpB</name>
    <name evidence="5" type="ORF">EJA10_12240</name>
</gene>
<name>A0A427TQH0_9BACI</name>
<dbReference type="PANTHER" id="PTHR34698:SF2">
    <property type="entry name" value="5-OXOPROLINASE SUBUNIT B"/>
    <property type="match status" value="1"/>
</dbReference>
<evidence type="ECO:0000259" key="4">
    <source>
        <dbReference type="SMART" id="SM00796"/>
    </source>
</evidence>
<dbReference type="NCBIfam" id="TIGR00370">
    <property type="entry name" value="5-oxoprolinase subunit PxpB"/>
    <property type="match status" value="1"/>
</dbReference>
<dbReference type="RefSeq" id="WP_125480302.1">
    <property type="nucleotide sequence ID" value="NZ_RSFW01000014.1"/>
</dbReference>
<evidence type="ECO:0000256" key="2">
    <source>
        <dbReference type="ARBA" id="ARBA00022801"/>
    </source>
</evidence>
<accession>A0A427TQH0</accession>
<keyword evidence="3" id="KW-0067">ATP-binding</keyword>
<dbReference type="Gene3D" id="3.30.1360.40">
    <property type="match status" value="1"/>
</dbReference>
<dbReference type="SUPFAM" id="SSF50891">
    <property type="entry name" value="Cyclophilin-like"/>
    <property type="match status" value="1"/>
</dbReference>
<dbReference type="Pfam" id="PF02682">
    <property type="entry name" value="CT_C_D"/>
    <property type="match status" value="1"/>
</dbReference>
<dbReference type="InterPro" id="IPR010016">
    <property type="entry name" value="PxpB"/>
</dbReference>
<keyword evidence="2 5" id="KW-0378">Hydrolase</keyword>
<sequence>MKLDILPLGDLAIVISFGDVIADRTNVQIRQFMKKLDYANIKGIVEWVPAYTSLTVYYEPDILPYESLVAELNKVHLRNEHSLDSTSIVNEIPVCYGGKWGQDLGFVADHHGMPEQEVINLHANREYLIYMMGFMPGFPYLGGLPEKLAVPRLEKPRESVVPGSVGIGGNQTGIYPSDVPSGWRIIGTTPVTLFAPEKAEPFLVRSGHYIKFIPIDEEQFLAIKQMGDAYQVKKYEKEG</sequence>
<proteinExistence type="predicted"/>
<protein>
    <submittedName>
        <fullName evidence="5">5-oxoprolinase subunit PxpB</fullName>
        <ecNumber evidence="5">3.5.2.9</ecNumber>
    </submittedName>
</protein>
<dbReference type="GO" id="GO:0017168">
    <property type="term" value="F:5-oxoprolinase (ATP-hydrolyzing) activity"/>
    <property type="evidence" value="ECO:0007669"/>
    <property type="project" value="UniProtKB-EC"/>
</dbReference>
<organism evidence="5 6">
    <name type="scientific">Mesobacillus subterraneus</name>
    <dbReference type="NCBI Taxonomy" id="285983"/>
    <lineage>
        <taxon>Bacteria</taxon>
        <taxon>Bacillati</taxon>
        <taxon>Bacillota</taxon>
        <taxon>Bacilli</taxon>
        <taxon>Bacillales</taxon>
        <taxon>Bacillaceae</taxon>
        <taxon>Mesobacillus</taxon>
    </lineage>
</organism>
<evidence type="ECO:0000313" key="5">
    <source>
        <dbReference type="EMBL" id="RSD26643.1"/>
    </source>
</evidence>
<dbReference type="GO" id="GO:0005524">
    <property type="term" value="F:ATP binding"/>
    <property type="evidence" value="ECO:0007669"/>
    <property type="project" value="UniProtKB-KW"/>
</dbReference>
<dbReference type="SUPFAM" id="SSF160467">
    <property type="entry name" value="PH0987 N-terminal domain-like"/>
    <property type="match status" value="1"/>
</dbReference>
<evidence type="ECO:0000313" key="6">
    <source>
        <dbReference type="Proteomes" id="UP000279911"/>
    </source>
</evidence>
<dbReference type="InterPro" id="IPR029000">
    <property type="entry name" value="Cyclophilin-like_dom_sf"/>
</dbReference>
<dbReference type="OrthoDB" id="9778567at2"/>